<keyword evidence="1" id="KW-1133">Transmembrane helix</keyword>
<name>A0ABV6YZC3_UNCC1</name>
<sequence length="444" mass="50262">MEKKIVFRPIWEMELIISGAIIIGLFQLPQLADQSFEAMMPHVSNQSFWLPFMAYYLAKLSINGLIGAFLLHFTVRSLWVAVLGLQEVFPGSVDLSKTDLGVIAKRFFESRRVDLDELRLKLDHFASLIFSVLFMMIIVLLMLAAYVAMAALLAAIIRKIGATIPFSTLFIGIGGTLYVSASAISVLGALLDKWLTKDETRLKQYPRLVSTTYTCHLIAYYMFFAFLISPIATALRSKVSAKGFIAWSFILAAMIIFPFMLSKKMKSRKYDSYIFMPVESAPQLLDTACYDNLRKPGDPVNVPSIQADIILAGKGPIRLFMPLFVLRNNQLMLELCPDLKPFHTEGSYKSSLMEDLPLEERVTNVKNALECTKKLFHITLDDDQINSDGFLFTHHHLTKKGGLLLYLSTAQLTAGQHTLNIKIKNRTRKGDEEEIFFIPFWFEP</sequence>
<evidence type="ECO:0000256" key="1">
    <source>
        <dbReference type="SAM" id="Phobius"/>
    </source>
</evidence>
<organism evidence="2 3">
    <name type="scientific">candidate division CSSED10-310 bacterium</name>
    <dbReference type="NCBI Taxonomy" id="2855610"/>
    <lineage>
        <taxon>Bacteria</taxon>
        <taxon>Bacteria division CSSED10-310</taxon>
    </lineage>
</organism>
<keyword evidence="1" id="KW-0472">Membrane</keyword>
<feature type="transmembrane region" description="Helical" evidence="1">
    <location>
        <begin position="169"/>
        <end position="191"/>
    </location>
</feature>
<feature type="transmembrane region" description="Helical" evidence="1">
    <location>
        <begin position="244"/>
        <end position="261"/>
    </location>
</feature>
<keyword evidence="3" id="KW-1185">Reference proteome</keyword>
<evidence type="ECO:0000313" key="2">
    <source>
        <dbReference type="EMBL" id="MFC1851545.1"/>
    </source>
</evidence>
<evidence type="ECO:0000313" key="3">
    <source>
        <dbReference type="Proteomes" id="UP001594351"/>
    </source>
</evidence>
<keyword evidence="1" id="KW-0812">Transmembrane</keyword>
<reference evidence="2 3" key="1">
    <citation type="submission" date="2024-09" db="EMBL/GenBank/DDBJ databases">
        <title>Laminarin stimulates single cell rates of sulfate reduction while oxygen inhibits transcriptomic activity in coastal marine sediment.</title>
        <authorList>
            <person name="Lindsay M."/>
            <person name="Orcutt B."/>
            <person name="Emerson D."/>
            <person name="Stepanauskas R."/>
            <person name="D'Angelo T."/>
        </authorList>
    </citation>
    <scope>NUCLEOTIDE SEQUENCE [LARGE SCALE GENOMIC DNA]</scope>
    <source>
        <strain evidence="2">SAG AM-311-K15</strain>
    </source>
</reference>
<feature type="transmembrane region" description="Helical" evidence="1">
    <location>
        <begin position="12"/>
        <end position="32"/>
    </location>
</feature>
<dbReference type="Proteomes" id="UP001594351">
    <property type="component" value="Unassembled WGS sequence"/>
</dbReference>
<dbReference type="EMBL" id="JBHPBY010000199">
    <property type="protein sequence ID" value="MFC1851545.1"/>
    <property type="molecule type" value="Genomic_DNA"/>
</dbReference>
<feature type="transmembrane region" description="Helical" evidence="1">
    <location>
        <begin position="128"/>
        <end position="157"/>
    </location>
</feature>
<comment type="caution">
    <text evidence="2">The sequence shown here is derived from an EMBL/GenBank/DDBJ whole genome shotgun (WGS) entry which is preliminary data.</text>
</comment>
<proteinExistence type="predicted"/>
<gene>
    <name evidence="2" type="ORF">ACFL27_15220</name>
</gene>
<feature type="transmembrane region" description="Helical" evidence="1">
    <location>
        <begin position="52"/>
        <end position="71"/>
    </location>
</feature>
<feature type="transmembrane region" description="Helical" evidence="1">
    <location>
        <begin position="212"/>
        <end position="232"/>
    </location>
</feature>
<accession>A0ABV6YZC3</accession>
<protein>
    <submittedName>
        <fullName evidence="2">Uncharacterized protein</fullName>
    </submittedName>
</protein>